<dbReference type="EMBL" id="JACEEZ010000095">
    <property type="protein sequence ID" value="KAG0730539.1"/>
    <property type="molecule type" value="Genomic_DNA"/>
</dbReference>
<gene>
    <name evidence="2" type="primary">slmo</name>
    <name evidence="2" type="ORF">GWK47_028030</name>
</gene>
<accession>A0A8J4YTC4</accession>
<sequence length="320" mass="35981">MKIWTSEHTFTHPWETVTQAVWRKYPNPHNPAVVGTDVIERRVTGGVLHTHRLISSRWGLPNWAQKILGSDRVCYGYEHSEVDPEERTMTMRTRNLTFASTVSMDERLVYSPDPNNSGNTVLRQETIITVKGVPLTSYMENYLINSISNNSFKRGGCAFTESLAPICKLWGDDICVQRRQAAGRCKATEMRRLQYPSYYQPLLVAPKEGNEIEEPEALSLQEKGRDALEFVISKINHEVEELVSTYKRSTSEILDHTKRSLGEITESAMRSVDDISSAAKKSVDGLSDAAKKSIDDISCVAKKGIDTFTQPTSPGPMPRI</sequence>
<evidence type="ECO:0000313" key="2">
    <source>
        <dbReference type="EMBL" id="KAG0730539.1"/>
    </source>
</evidence>
<organism evidence="2 3">
    <name type="scientific">Chionoecetes opilio</name>
    <name type="common">Atlantic snow crab</name>
    <name type="synonym">Cancer opilio</name>
    <dbReference type="NCBI Taxonomy" id="41210"/>
    <lineage>
        <taxon>Eukaryota</taxon>
        <taxon>Metazoa</taxon>
        <taxon>Ecdysozoa</taxon>
        <taxon>Arthropoda</taxon>
        <taxon>Crustacea</taxon>
        <taxon>Multicrustacea</taxon>
        <taxon>Malacostraca</taxon>
        <taxon>Eumalacostraca</taxon>
        <taxon>Eucarida</taxon>
        <taxon>Decapoda</taxon>
        <taxon>Pleocyemata</taxon>
        <taxon>Brachyura</taxon>
        <taxon>Eubrachyura</taxon>
        <taxon>Majoidea</taxon>
        <taxon>Majidae</taxon>
        <taxon>Chionoecetes</taxon>
    </lineage>
</organism>
<dbReference type="OrthoDB" id="407630at2759"/>
<comment type="caution">
    <text evidence="2">The sequence shown here is derived from an EMBL/GenBank/DDBJ whole genome shotgun (WGS) entry which is preliminary data.</text>
</comment>
<proteinExistence type="predicted"/>
<reference evidence="2" key="1">
    <citation type="submission" date="2020-07" db="EMBL/GenBank/DDBJ databases">
        <title>The High-quality genome of the commercially important snow crab, Chionoecetes opilio.</title>
        <authorList>
            <person name="Jeong J.-H."/>
            <person name="Ryu S."/>
        </authorList>
    </citation>
    <scope>NUCLEOTIDE SEQUENCE</scope>
    <source>
        <strain evidence="2">MADBK_172401_WGS</strain>
        <tissue evidence="2">Digestive gland</tissue>
    </source>
</reference>
<evidence type="ECO:0000259" key="1">
    <source>
        <dbReference type="PROSITE" id="PS50904"/>
    </source>
</evidence>
<dbReference type="Pfam" id="PF04707">
    <property type="entry name" value="PRELI"/>
    <property type="match status" value="1"/>
</dbReference>
<dbReference type="AlphaFoldDB" id="A0A8J4YTC4"/>
<keyword evidence="3" id="KW-1185">Reference proteome</keyword>
<dbReference type="Proteomes" id="UP000770661">
    <property type="component" value="Unassembled WGS sequence"/>
</dbReference>
<dbReference type="InterPro" id="IPR037365">
    <property type="entry name" value="Slowmo/Ups"/>
</dbReference>
<dbReference type="PROSITE" id="PS50904">
    <property type="entry name" value="PRELI_MSF1"/>
    <property type="match status" value="1"/>
</dbReference>
<evidence type="ECO:0000313" key="3">
    <source>
        <dbReference type="Proteomes" id="UP000770661"/>
    </source>
</evidence>
<dbReference type="GO" id="GO:0005758">
    <property type="term" value="C:mitochondrial intermembrane space"/>
    <property type="evidence" value="ECO:0007669"/>
    <property type="project" value="InterPro"/>
</dbReference>
<dbReference type="InterPro" id="IPR006797">
    <property type="entry name" value="PRELI/MSF1_dom"/>
</dbReference>
<protein>
    <submittedName>
        <fullName evidence="2">Protein slowmo</fullName>
    </submittedName>
</protein>
<feature type="domain" description="PRELI/MSF1" evidence="1">
    <location>
        <begin position="1"/>
        <end position="175"/>
    </location>
</feature>
<name>A0A8J4YTC4_CHIOP</name>
<dbReference type="PANTHER" id="PTHR11158">
    <property type="entry name" value="MSF1/PX19 RELATED"/>
    <property type="match status" value="1"/>
</dbReference>